<proteinExistence type="predicted"/>
<accession>A0A2K0UTF7</accession>
<dbReference type="AlphaFoldDB" id="A0A2K0UTF7"/>
<dbReference type="EMBL" id="MTQA01000317">
    <property type="protein sequence ID" value="PNP61046.1"/>
    <property type="molecule type" value="Genomic_DNA"/>
</dbReference>
<keyword evidence="3" id="KW-1185">Reference proteome</keyword>
<feature type="transmembrane region" description="Helical" evidence="1">
    <location>
        <begin position="59"/>
        <end position="79"/>
    </location>
</feature>
<evidence type="ECO:0000313" key="3">
    <source>
        <dbReference type="Proteomes" id="UP000236664"/>
    </source>
</evidence>
<feature type="transmembrane region" description="Helical" evidence="1">
    <location>
        <begin position="20"/>
        <end position="39"/>
    </location>
</feature>
<gene>
    <name evidence="2" type="ORF">FNYG_14134</name>
</gene>
<evidence type="ECO:0000313" key="2">
    <source>
        <dbReference type="EMBL" id="PNP61046.1"/>
    </source>
</evidence>
<evidence type="ECO:0000256" key="1">
    <source>
        <dbReference type="SAM" id="Phobius"/>
    </source>
</evidence>
<dbReference type="Proteomes" id="UP000236664">
    <property type="component" value="Unassembled WGS sequence"/>
</dbReference>
<protein>
    <submittedName>
        <fullName evidence="2">Uncharacterized protein</fullName>
    </submittedName>
</protein>
<keyword evidence="1" id="KW-0812">Transmembrane</keyword>
<organism evidence="2 3">
    <name type="scientific">Gibberella nygamai</name>
    <name type="common">Bean root rot disease fungus</name>
    <name type="synonym">Fusarium nygamai</name>
    <dbReference type="NCBI Taxonomy" id="42673"/>
    <lineage>
        <taxon>Eukaryota</taxon>
        <taxon>Fungi</taxon>
        <taxon>Dikarya</taxon>
        <taxon>Ascomycota</taxon>
        <taxon>Pezizomycotina</taxon>
        <taxon>Sordariomycetes</taxon>
        <taxon>Hypocreomycetidae</taxon>
        <taxon>Hypocreales</taxon>
        <taxon>Nectriaceae</taxon>
        <taxon>Fusarium</taxon>
        <taxon>Fusarium fujikuroi species complex</taxon>
    </lineage>
</organism>
<sequence>MVLGCLAWGFQRQYIVPSFGFYFSVALFWALQVQFLLQIVLNRLGLLMVVPGRAVRLKWIVFAIILAVSISVFVIWMPARLQINDQWIRLNNIWDRCEKVIFALVDGALNAYFIYLVRSRLNREWVNKVYPALSDEPVSHFHLPLIRCCAGWSHVSAKYLGLPLVPPSLLPSQLQIEMKMAELISKIIRSSGTTGKEIYPHLSSANPNTITKPSSTYSGVFGALHGNVTTLVEAGDRDSSFEMELSGRESRSGIIRTVETTVATTVATAPAPLNYFHYKNSRTSSTIGLAF</sequence>
<dbReference type="PANTHER" id="PTHR35179:SF2">
    <property type="entry name" value="START DOMAIN-CONTAINING PROTEIN"/>
    <property type="match status" value="1"/>
</dbReference>
<dbReference type="PANTHER" id="PTHR35179">
    <property type="entry name" value="PROTEIN CBG02620"/>
    <property type="match status" value="1"/>
</dbReference>
<comment type="caution">
    <text evidence="2">The sequence shown here is derived from an EMBL/GenBank/DDBJ whole genome shotgun (WGS) entry which is preliminary data.</text>
</comment>
<reference evidence="2 3" key="1">
    <citation type="submission" date="2017-06" db="EMBL/GenBank/DDBJ databases">
        <title>Genome of Fusarium nygamai isolate CS10214.</title>
        <authorList>
            <person name="Gardiner D.M."/>
            <person name="Obanor F."/>
            <person name="Kazan K."/>
        </authorList>
    </citation>
    <scope>NUCLEOTIDE SEQUENCE [LARGE SCALE GENOMIC DNA]</scope>
    <source>
        <strain evidence="2 3">CS10214</strain>
    </source>
</reference>
<keyword evidence="1" id="KW-1133">Transmembrane helix</keyword>
<keyword evidence="1" id="KW-0472">Membrane</keyword>
<name>A0A2K0UTF7_GIBNY</name>
<dbReference type="OrthoDB" id="16820at2759"/>